<gene>
    <name evidence="6" type="ORF">SAMN05660649_03030</name>
</gene>
<evidence type="ECO:0000313" key="6">
    <source>
        <dbReference type="EMBL" id="SFG88902.1"/>
    </source>
</evidence>
<evidence type="ECO:0000313" key="7">
    <source>
        <dbReference type="Proteomes" id="UP000199337"/>
    </source>
</evidence>
<dbReference type="Pfam" id="PF01041">
    <property type="entry name" value="DegT_DnrJ_EryC1"/>
    <property type="match status" value="1"/>
</dbReference>
<comment type="similarity">
    <text evidence="2 5">Belongs to the DegT/DnrJ/EryC1 family.</text>
</comment>
<organism evidence="6 7">
    <name type="scientific">Desulfotruncus arcticus DSM 17038</name>
    <dbReference type="NCBI Taxonomy" id="1121424"/>
    <lineage>
        <taxon>Bacteria</taxon>
        <taxon>Bacillati</taxon>
        <taxon>Bacillota</taxon>
        <taxon>Clostridia</taxon>
        <taxon>Eubacteriales</taxon>
        <taxon>Desulfallaceae</taxon>
        <taxon>Desulfotruncus</taxon>
    </lineage>
</organism>
<dbReference type="InterPro" id="IPR015421">
    <property type="entry name" value="PyrdxlP-dep_Trfase_major"/>
</dbReference>
<dbReference type="CDD" id="cd00616">
    <property type="entry name" value="AHBA_syn"/>
    <property type="match status" value="1"/>
</dbReference>
<dbReference type="GO" id="GO:0030170">
    <property type="term" value="F:pyridoxal phosphate binding"/>
    <property type="evidence" value="ECO:0007669"/>
    <property type="project" value="UniProtKB-ARBA"/>
</dbReference>
<reference evidence="7" key="1">
    <citation type="submission" date="2016-10" db="EMBL/GenBank/DDBJ databases">
        <authorList>
            <person name="Varghese N."/>
            <person name="Submissions S."/>
        </authorList>
    </citation>
    <scope>NUCLEOTIDE SEQUENCE [LARGE SCALE GENOMIC DNA]</scope>
    <source>
        <strain evidence="7">DSM 17038</strain>
    </source>
</reference>
<proteinExistence type="inferred from homology"/>
<dbReference type="InterPro" id="IPR015422">
    <property type="entry name" value="PyrdxlP-dep_Trfase_small"/>
</dbReference>
<dbReference type="FunFam" id="3.40.640.10:FF:000089">
    <property type="entry name" value="Aminotransferase, DegT/DnrJ/EryC1/StrS family"/>
    <property type="match status" value="1"/>
</dbReference>
<dbReference type="OrthoDB" id="9810913at2"/>
<dbReference type="GO" id="GO:0008483">
    <property type="term" value="F:transaminase activity"/>
    <property type="evidence" value="ECO:0007669"/>
    <property type="project" value="TreeGrafter"/>
</dbReference>
<feature type="active site" description="Proton acceptor" evidence="3">
    <location>
        <position position="183"/>
    </location>
</feature>
<dbReference type="RefSeq" id="WP_092472215.1">
    <property type="nucleotide sequence ID" value="NZ_FOOX01000011.1"/>
</dbReference>
<evidence type="ECO:0000256" key="3">
    <source>
        <dbReference type="PIRSR" id="PIRSR000390-1"/>
    </source>
</evidence>
<dbReference type="PANTHER" id="PTHR30244">
    <property type="entry name" value="TRANSAMINASE"/>
    <property type="match status" value="1"/>
</dbReference>
<dbReference type="EMBL" id="FOOX01000011">
    <property type="protein sequence ID" value="SFG88902.1"/>
    <property type="molecule type" value="Genomic_DNA"/>
</dbReference>
<dbReference type="AlphaFoldDB" id="A0A1I2VI94"/>
<dbReference type="Proteomes" id="UP000199337">
    <property type="component" value="Unassembled WGS sequence"/>
</dbReference>
<dbReference type="GO" id="GO:0000271">
    <property type="term" value="P:polysaccharide biosynthetic process"/>
    <property type="evidence" value="ECO:0007669"/>
    <property type="project" value="TreeGrafter"/>
</dbReference>
<dbReference type="PANTHER" id="PTHR30244:SF39">
    <property type="entry name" value="BLR3650 PROTEIN"/>
    <property type="match status" value="1"/>
</dbReference>
<feature type="modified residue" description="N6-(pyridoxal phosphate)lysine" evidence="4">
    <location>
        <position position="183"/>
    </location>
</feature>
<keyword evidence="7" id="KW-1185">Reference proteome</keyword>
<protein>
    <submittedName>
        <fullName evidence="6">Perosamine synthetase</fullName>
    </submittedName>
</protein>
<evidence type="ECO:0000256" key="1">
    <source>
        <dbReference type="ARBA" id="ARBA00022898"/>
    </source>
</evidence>
<dbReference type="SUPFAM" id="SSF53383">
    <property type="entry name" value="PLP-dependent transferases"/>
    <property type="match status" value="1"/>
</dbReference>
<evidence type="ECO:0000256" key="4">
    <source>
        <dbReference type="PIRSR" id="PIRSR000390-2"/>
    </source>
</evidence>
<dbReference type="PIRSF" id="PIRSF000390">
    <property type="entry name" value="PLP_StrS"/>
    <property type="match status" value="1"/>
</dbReference>
<dbReference type="STRING" id="341036.SAMN05660649_03030"/>
<dbReference type="InterPro" id="IPR015424">
    <property type="entry name" value="PyrdxlP-dep_Trfase"/>
</dbReference>
<accession>A0A1I2VI94</accession>
<dbReference type="Gene3D" id="3.40.640.10">
    <property type="entry name" value="Type I PLP-dependent aspartate aminotransferase-like (Major domain)"/>
    <property type="match status" value="1"/>
</dbReference>
<keyword evidence="1 4" id="KW-0663">Pyridoxal phosphate</keyword>
<dbReference type="Gene3D" id="3.90.1150.10">
    <property type="entry name" value="Aspartate Aminotransferase, domain 1"/>
    <property type="match status" value="1"/>
</dbReference>
<sequence>MKKEVPLSRPDIGDRERNAVMAVLNSRWLSLGPVVLNFEKKIAEYVGIKYAVAVNSGTSGLHLVVRSLGLPPGDEVITTPFSFVASANCLLFERVRPVFVDIDPLTLNMDCSNLENKINGKTRGILPVHVFGHPADMASIMKIASEHGLTVIEDACEAFGSEYNGKKAGSESDVAVFAFYPNKQITTGEGGVILTNRQDLAGLCRSMRNQGRDAGSGWYDHERLGYNYRLDEMSAALGCAQLSRITEILAKRAAIAAKYNYKLKHIDGVIVPYVAPGIKMSWFVYVVRLAPGIDRDVVMQQLTEKGIGCRAYFQPIHLQPFYRQMFGYKPGDFPVTESVAATTLALPFHNNLSEEDIDYVVDTLGHILGKY</sequence>
<name>A0A1I2VI94_9FIRM</name>
<evidence type="ECO:0000256" key="5">
    <source>
        <dbReference type="RuleBase" id="RU004508"/>
    </source>
</evidence>
<evidence type="ECO:0000256" key="2">
    <source>
        <dbReference type="ARBA" id="ARBA00037999"/>
    </source>
</evidence>
<dbReference type="InterPro" id="IPR000653">
    <property type="entry name" value="DegT/StrS_aminotransferase"/>
</dbReference>